<dbReference type="SMART" id="SM00014">
    <property type="entry name" value="acidPPc"/>
    <property type="match status" value="1"/>
</dbReference>
<protein>
    <submittedName>
        <fullName evidence="3">PAP2 superfamily protein</fullName>
    </submittedName>
</protein>
<dbReference type="InterPro" id="IPR000326">
    <property type="entry name" value="PAP2/HPO"/>
</dbReference>
<keyword evidence="1" id="KW-0812">Transmembrane</keyword>
<keyword evidence="1" id="KW-0472">Membrane</keyword>
<dbReference type="EMBL" id="QKZK01000004">
    <property type="protein sequence ID" value="PZX19362.1"/>
    <property type="molecule type" value="Genomic_DNA"/>
</dbReference>
<evidence type="ECO:0000259" key="2">
    <source>
        <dbReference type="SMART" id="SM00014"/>
    </source>
</evidence>
<evidence type="ECO:0000313" key="3">
    <source>
        <dbReference type="EMBL" id="PZX19362.1"/>
    </source>
</evidence>
<feature type="transmembrane region" description="Helical" evidence="1">
    <location>
        <begin position="53"/>
        <end position="69"/>
    </location>
</feature>
<dbReference type="SUPFAM" id="SSF48317">
    <property type="entry name" value="Acid phosphatase/Vanadium-dependent haloperoxidase"/>
    <property type="match status" value="1"/>
</dbReference>
<dbReference type="CDD" id="cd03394">
    <property type="entry name" value="PAP2_like_5"/>
    <property type="match status" value="1"/>
</dbReference>
<dbReference type="AlphaFoldDB" id="A0A2W7P7I0"/>
<gene>
    <name evidence="3" type="ORF">LX69_00629</name>
</gene>
<feature type="domain" description="Phosphatidic acid phosphatase type 2/haloperoxidase" evidence="2">
    <location>
        <begin position="127"/>
        <end position="231"/>
    </location>
</feature>
<dbReference type="Proteomes" id="UP000249239">
    <property type="component" value="Unassembled WGS sequence"/>
</dbReference>
<feature type="transmembrane region" description="Helical" evidence="1">
    <location>
        <begin position="12"/>
        <end position="33"/>
    </location>
</feature>
<proteinExistence type="predicted"/>
<dbReference type="PANTHER" id="PTHR14969:SF13">
    <property type="entry name" value="AT30094P"/>
    <property type="match status" value="1"/>
</dbReference>
<dbReference type="Gene3D" id="1.20.144.10">
    <property type="entry name" value="Phosphatidic acid phosphatase type 2/haloperoxidase"/>
    <property type="match status" value="1"/>
</dbReference>
<evidence type="ECO:0000256" key="1">
    <source>
        <dbReference type="SAM" id="Phobius"/>
    </source>
</evidence>
<comment type="caution">
    <text evidence="3">The sequence shown here is derived from an EMBL/GenBank/DDBJ whole genome shotgun (WGS) entry which is preliminary data.</text>
</comment>
<dbReference type="PANTHER" id="PTHR14969">
    <property type="entry name" value="SPHINGOSINE-1-PHOSPHATE PHOSPHOHYDROLASE"/>
    <property type="match status" value="1"/>
</dbReference>
<evidence type="ECO:0000313" key="4">
    <source>
        <dbReference type="Proteomes" id="UP000249239"/>
    </source>
</evidence>
<dbReference type="Pfam" id="PF01569">
    <property type="entry name" value="PAP2"/>
    <property type="match status" value="1"/>
</dbReference>
<organism evidence="3 4">
    <name type="scientific">Breznakibacter xylanolyticus</name>
    <dbReference type="NCBI Taxonomy" id="990"/>
    <lineage>
        <taxon>Bacteria</taxon>
        <taxon>Pseudomonadati</taxon>
        <taxon>Bacteroidota</taxon>
        <taxon>Bacteroidia</taxon>
        <taxon>Marinilabiliales</taxon>
        <taxon>Marinilabiliaceae</taxon>
        <taxon>Breznakibacter</taxon>
    </lineage>
</organism>
<keyword evidence="4" id="KW-1185">Reference proteome</keyword>
<accession>A0A2W7P7I0</accession>
<name>A0A2W7P7I0_9BACT</name>
<reference evidence="3 4" key="1">
    <citation type="submission" date="2018-06" db="EMBL/GenBank/DDBJ databases">
        <title>Genomic Encyclopedia of Archaeal and Bacterial Type Strains, Phase II (KMG-II): from individual species to whole genera.</title>
        <authorList>
            <person name="Goeker M."/>
        </authorList>
    </citation>
    <scope>NUCLEOTIDE SEQUENCE [LARGE SCALE GENOMIC DNA]</scope>
    <source>
        <strain evidence="3 4">DSM 6779</strain>
    </source>
</reference>
<keyword evidence="1" id="KW-1133">Transmembrane helix</keyword>
<dbReference type="InterPro" id="IPR036938">
    <property type="entry name" value="PAP2/HPO_sf"/>
</dbReference>
<sequence length="248" mass="27374">MAAQIVKKIKKPYKWLLTISQAGLTIALIILVLPYQLTAQTSAPDSIKSMPTWGKVIAAGALLGTGWLLDKPAWQWSKNHPCEFGHRASEFSDALGEKTIVVPALLTTFAGSYLLKDEKLKTTSWTAIKSVALTAMATEGIKIMAGRQRPFVEGDHSRFSPFNTDDRYKSMPSGHTSLAFAIFTPFAEKYSRWIYLMPATVAIGRVYQQKHWLTDVMVGGGLGWISGYLLTHSNKKIVIGPGGLVIWF</sequence>